<evidence type="ECO:0008006" key="9">
    <source>
        <dbReference type="Google" id="ProtNLM"/>
    </source>
</evidence>
<feature type="repeat" description="WD" evidence="6">
    <location>
        <begin position="161"/>
        <end position="203"/>
    </location>
</feature>
<keyword evidence="3" id="KW-0677">Repeat</keyword>
<evidence type="ECO:0000256" key="6">
    <source>
        <dbReference type="PROSITE-ProRule" id="PRU00221"/>
    </source>
</evidence>
<evidence type="ECO:0000313" key="7">
    <source>
        <dbReference type="EMBL" id="KTB31633.1"/>
    </source>
</evidence>
<protein>
    <recommendedName>
        <fullName evidence="9">WD40 repeat-like protein</fullName>
    </recommendedName>
</protein>
<dbReference type="SMART" id="SM00320">
    <property type="entry name" value="WD40"/>
    <property type="match status" value="2"/>
</dbReference>
<name>A0A0W0F5S3_MONRR</name>
<dbReference type="Pfam" id="PF00400">
    <property type="entry name" value="WD40"/>
    <property type="match status" value="2"/>
</dbReference>
<comment type="caution">
    <text evidence="7">The sequence shown here is derived from an EMBL/GenBank/DDBJ whole genome shotgun (WGS) entry which is preliminary data.</text>
</comment>
<dbReference type="SUPFAM" id="SSF50978">
    <property type="entry name" value="WD40 repeat-like"/>
    <property type="match status" value="1"/>
</dbReference>
<accession>A0A0W0F5S3</accession>
<dbReference type="PROSITE" id="PS50294">
    <property type="entry name" value="WD_REPEATS_REGION"/>
    <property type="match status" value="2"/>
</dbReference>
<evidence type="ECO:0000256" key="1">
    <source>
        <dbReference type="ARBA" id="ARBA00008075"/>
    </source>
</evidence>
<dbReference type="Proteomes" id="UP000054988">
    <property type="component" value="Unassembled WGS sequence"/>
</dbReference>
<dbReference type="PANTHER" id="PTHR10253">
    <property type="entry name" value="POLYCOMB PROTEIN"/>
    <property type="match status" value="1"/>
</dbReference>
<evidence type="ECO:0000256" key="5">
    <source>
        <dbReference type="ARBA" id="ARBA00023163"/>
    </source>
</evidence>
<dbReference type="InterPro" id="IPR001680">
    <property type="entry name" value="WD40_rpt"/>
</dbReference>
<dbReference type="InterPro" id="IPR015943">
    <property type="entry name" value="WD40/YVTN_repeat-like_dom_sf"/>
</dbReference>
<evidence type="ECO:0000313" key="8">
    <source>
        <dbReference type="Proteomes" id="UP000054988"/>
    </source>
</evidence>
<dbReference type="InterPro" id="IPR036322">
    <property type="entry name" value="WD40_repeat_dom_sf"/>
</dbReference>
<reference evidence="7 8" key="1">
    <citation type="submission" date="2015-12" db="EMBL/GenBank/DDBJ databases">
        <title>Draft genome sequence of Moniliophthora roreri, the causal agent of frosty pod rot of cacao.</title>
        <authorList>
            <person name="Aime M.C."/>
            <person name="Diaz-Valderrama J.R."/>
            <person name="Kijpornyongpan T."/>
            <person name="Phillips-Mora W."/>
        </authorList>
    </citation>
    <scope>NUCLEOTIDE SEQUENCE [LARGE SCALE GENOMIC DNA]</scope>
    <source>
        <strain evidence="7 8">MCA 2952</strain>
    </source>
</reference>
<dbReference type="EMBL" id="LATX01002303">
    <property type="protein sequence ID" value="KTB31633.1"/>
    <property type="molecule type" value="Genomic_DNA"/>
</dbReference>
<evidence type="ECO:0000256" key="2">
    <source>
        <dbReference type="ARBA" id="ARBA00022574"/>
    </source>
</evidence>
<organism evidence="7 8">
    <name type="scientific">Moniliophthora roreri</name>
    <name type="common">Frosty pod rot fungus</name>
    <name type="synonym">Monilia roreri</name>
    <dbReference type="NCBI Taxonomy" id="221103"/>
    <lineage>
        <taxon>Eukaryota</taxon>
        <taxon>Fungi</taxon>
        <taxon>Dikarya</taxon>
        <taxon>Basidiomycota</taxon>
        <taxon>Agaricomycotina</taxon>
        <taxon>Agaricomycetes</taxon>
        <taxon>Agaricomycetidae</taxon>
        <taxon>Agaricales</taxon>
        <taxon>Marasmiineae</taxon>
        <taxon>Marasmiaceae</taxon>
        <taxon>Moniliophthora</taxon>
    </lineage>
</organism>
<feature type="repeat" description="WD" evidence="6">
    <location>
        <begin position="245"/>
        <end position="278"/>
    </location>
</feature>
<sequence>MDETSEQEAVPWYRDYSSNNPFRLYRKFCIPDKDPRNPHSDRFRTLAAFPWTRESHKSLWNDRKLEINTENWNRMVDEYSDAILVGSDRQIYVLWLHSARRPLSIELPPQPKSNDRIVPTDKTHVSWALSPDVLYQPFIIFSNRYLLYIYSFQTKTVDTLLRGHGGHITSIALHPSLPHLFATTSRDFSVRIYDLTQKPRERAENPIWPPRDTPSLAGPAHGLDLNDKEGIGIGRCVLVLMGGRSGGHMGDVFAASFHRHYPIIATCGMDRTVKIWHIPTITPGGNMMREDKPLLSASCIHTARVLSIDWLSDDLLLSHSAPPFLATSNDSIEDEGHDQDEEKPTEYTVGAGQMVLWRWLGLDRFFPPGWNEYETRQEVLRGCASDYEESASYKIITSVDFPLQQTQYDTPSFHVFCESRHDPLVLYTYPGSTMVRVLNIADFKPRKPPPCPWPEHEIINALTLDDDDADSSCWEIVLDGMHNTRNETLETCVMCMQGRTVVGAGSRSVWLWSASP</sequence>
<dbReference type="InterPro" id="IPR051243">
    <property type="entry name" value="PcG_WD-repeat"/>
</dbReference>
<evidence type="ECO:0000256" key="4">
    <source>
        <dbReference type="ARBA" id="ARBA00023015"/>
    </source>
</evidence>
<dbReference type="Gene3D" id="2.130.10.10">
    <property type="entry name" value="YVTN repeat-like/Quinoprotein amine dehydrogenase"/>
    <property type="match status" value="1"/>
</dbReference>
<keyword evidence="2 6" id="KW-0853">WD repeat</keyword>
<comment type="similarity">
    <text evidence="1">Belongs to the WD repeat ESC family.</text>
</comment>
<dbReference type="eggNOG" id="KOG1034">
    <property type="taxonomic scope" value="Eukaryota"/>
</dbReference>
<proteinExistence type="inferred from homology"/>
<gene>
    <name evidence="7" type="ORF">WG66_15817</name>
</gene>
<evidence type="ECO:0000256" key="3">
    <source>
        <dbReference type="ARBA" id="ARBA00022737"/>
    </source>
</evidence>
<keyword evidence="4" id="KW-0805">Transcription regulation</keyword>
<dbReference type="AlphaFoldDB" id="A0A0W0F5S3"/>
<keyword evidence="5" id="KW-0804">Transcription</keyword>
<dbReference type="PROSITE" id="PS50082">
    <property type="entry name" value="WD_REPEATS_2"/>
    <property type="match status" value="2"/>
</dbReference>